<keyword evidence="2" id="KW-1185">Reference proteome</keyword>
<accession>A1AVD7</accession>
<proteinExistence type="predicted"/>
<dbReference type="InterPro" id="IPR013783">
    <property type="entry name" value="Ig-like_fold"/>
</dbReference>
<dbReference type="Gene3D" id="2.60.40.10">
    <property type="entry name" value="Immunoglobulins"/>
    <property type="match status" value="1"/>
</dbReference>
<protein>
    <submittedName>
        <fullName evidence="1">Uncharacterized protein</fullName>
    </submittedName>
</protein>
<organism evidence="1 2">
    <name type="scientific">Ruthia magnifica subsp. Calyptogena magnifica</name>
    <dbReference type="NCBI Taxonomy" id="413404"/>
    <lineage>
        <taxon>Bacteria</taxon>
        <taxon>Pseudomonadati</taxon>
        <taxon>Pseudomonadota</taxon>
        <taxon>Gammaproteobacteria</taxon>
        <taxon>Candidatus Pseudothioglobaceae</taxon>
        <taxon>Candidatus Ruthturnera</taxon>
    </lineage>
</organism>
<evidence type="ECO:0000313" key="1">
    <source>
        <dbReference type="EMBL" id="ABL01894.1"/>
    </source>
</evidence>
<dbReference type="GO" id="GO:0016020">
    <property type="term" value="C:membrane"/>
    <property type="evidence" value="ECO:0007669"/>
    <property type="project" value="InterPro"/>
</dbReference>
<evidence type="ECO:0000313" key="2">
    <source>
        <dbReference type="Proteomes" id="UP000002587"/>
    </source>
</evidence>
<dbReference type="AlphaFoldDB" id="A1AVD7"/>
<dbReference type="InterPro" id="IPR015919">
    <property type="entry name" value="Cadherin-like_sf"/>
</dbReference>
<gene>
    <name evidence="1" type="ordered locus">Rmag_0095</name>
</gene>
<dbReference type="GO" id="GO:0005509">
    <property type="term" value="F:calcium ion binding"/>
    <property type="evidence" value="ECO:0007669"/>
    <property type="project" value="InterPro"/>
</dbReference>
<dbReference type="Proteomes" id="UP000002587">
    <property type="component" value="Chromosome"/>
</dbReference>
<name>A1AVD7_RUTMC</name>
<dbReference type="EMBL" id="CP000488">
    <property type="protein sequence ID" value="ABL01894.1"/>
    <property type="molecule type" value="Genomic_DNA"/>
</dbReference>
<reference evidence="1 2" key="1">
    <citation type="journal article" date="2007" name="Science">
        <title>The Calyptogena magnifica chemoautotrophic symbiont genome.</title>
        <authorList>
            <person name="Newton I.L.G."/>
            <person name="Woyke T."/>
            <person name="Auchtung T.A."/>
            <person name="Dilly G.F."/>
            <person name="Dutton R.J."/>
            <person name="Fisher M.C."/>
            <person name="Fontanez K.M."/>
            <person name="Lau E."/>
            <person name="Stewart F.J."/>
            <person name="Richardson P.M."/>
            <person name="Barry K.W."/>
            <person name="Saunders E."/>
            <person name="Detter J.C."/>
            <person name="Wu D."/>
            <person name="Eisen J.A."/>
            <person name="Cavanaugh C.M."/>
        </authorList>
    </citation>
    <scope>NUCLEOTIDE SEQUENCE [LARGE SCALE GENOMIC DNA]</scope>
    <source>
        <strain evidence="1 2">Cm</strain>
    </source>
</reference>
<dbReference type="SUPFAM" id="SSF49313">
    <property type="entry name" value="Cadherin-like"/>
    <property type="match status" value="1"/>
</dbReference>
<dbReference type="KEGG" id="rma:Rmag_0095"/>
<sequence length="79" mass="8627">MQLESSTTANDIESDSLNFSIQYKPSWSAFNTATGTLNGTPIESNIGGGFNHSIRFINRYYLANTITMPNTFLSSDVVG</sequence>
<dbReference type="HOGENOM" id="CLU_2603921_0_0_6"/>